<dbReference type="RefSeq" id="WP_188608347.1">
    <property type="nucleotide sequence ID" value="NZ_BMGG01000002.1"/>
</dbReference>
<dbReference type="InterPro" id="IPR051239">
    <property type="entry name" value="2'-dNMP_N-hydrolase"/>
</dbReference>
<dbReference type="GO" id="GO:0070694">
    <property type="term" value="F:5-hydroxymethyl-dUMP N-hydrolase activity"/>
    <property type="evidence" value="ECO:0007669"/>
    <property type="project" value="TreeGrafter"/>
</dbReference>
<dbReference type="InterPro" id="IPR007710">
    <property type="entry name" value="Nucleoside_deoxyribTrfase"/>
</dbReference>
<name>A0A916XAA1_9HYPH</name>
<evidence type="ECO:0000313" key="1">
    <source>
        <dbReference type="EMBL" id="GGC55712.1"/>
    </source>
</evidence>
<dbReference type="PANTHER" id="PTHR15364">
    <property type="entry name" value="2'-DEOXYNUCLEOSIDE 5'-PHOSPHATE N-HYDROLASE 1"/>
    <property type="match status" value="1"/>
</dbReference>
<evidence type="ECO:0000313" key="2">
    <source>
        <dbReference type="Proteomes" id="UP000637002"/>
    </source>
</evidence>
<sequence length="191" mass="20654">MPRIYLAGPDVFVEHARELTRRKQQLCEAYGLDGLVPLDTEEPSAAIDVPSPRIFAANVALMRSADAIVANLTPYRGLSADVGTAFELGFMAALGKRLYGYSNIAIPFRERVAAVFGPVRAGADGRLFGADDLMVEDFGHADNLMIDEALAGFGHCLITAEVEPGQEFDDLTAFEACLVRVRRDLAGHEPS</sequence>
<dbReference type="EMBL" id="BMGG01000002">
    <property type="protein sequence ID" value="GGC55712.1"/>
    <property type="molecule type" value="Genomic_DNA"/>
</dbReference>
<reference evidence="1" key="2">
    <citation type="submission" date="2020-09" db="EMBL/GenBank/DDBJ databases">
        <authorList>
            <person name="Sun Q."/>
            <person name="Zhou Y."/>
        </authorList>
    </citation>
    <scope>NUCLEOTIDE SEQUENCE</scope>
    <source>
        <strain evidence="1">CGMCC 1.12919</strain>
    </source>
</reference>
<dbReference type="Pfam" id="PF05014">
    <property type="entry name" value="Nuc_deoxyrib_tr"/>
    <property type="match status" value="1"/>
</dbReference>
<dbReference type="SUPFAM" id="SSF52309">
    <property type="entry name" value="N-(deoxy)ribosyltransferase-like"/>
    <property type="match status" value="1"/>
</dbReference>
<protein>
    <submittedName>
        <fullName evidence="1">Nucleoside 2-deoxyribosyltransferase</fullName>
    </submittedName>
</protein>
<gene>
    <name evidence="1" type="ORF">GCM10010994_13280</name>
</gene>
<dbReference type="Gene3D" id="3.40.50.450">
    <property type="match status" value="1"/>
</dbReference>
<dbReference type="GO" id="GO:0009159">
    <property type="term" value="P:deoxyribonucleoside monophosphate catabolic process"/>
    <property type="evidence" value="ECO:0007669"/>
    <property type="project" value="TreeGrafter"/>
</dbReference>
<dbReference type="PANTHER" id="PTHR15364:SF0">
    <property type="entry name" value="2'-DEOXYNUCLEOSIDE 5'-PHOSPHATE N-HYDROLASE 1"/>
    <property type="match status" value="1"/>
</dbReference>
<dbReference type="Proteomes" id="UP000637002">
    <property type="component" value="Unassembled WGS sequence"/>
</dbReference>
<keyword evidence="2" id="KW-1185">Reference proteome</keyword>
<reference evidence="1" key="1">
    <citation type="journal article" date="2014" name="Int. J. Syst. Evol. Microbiol.">
        <title>Complete genome sequence of Corynebacterium casei LMG S-19264T (=DSM 44701T), isolated from a smear-ripened cheese.</title>
        <authorList>
            <consortium name="US DOE Joint Genome Institute (JGI-PGF)"/>
            <person name="Walter F."/>
            <person name="Albersmeier A."/>
            <person name="Kalinowski J."/>
            <person name="Ruckert C."/>
        </authorList>
    </citation>
    <scope>NUCLEOTIDE SEQUENCE</scope>
    <source>
        <strain evidence="1">CGMCC 1.12919</strain>
    </source>
</reference>
<organism evidence="1 2">
    <name type="scientific">Chelatococcus reniformis</name>
    <dbReference type="NCBI Taxonomy" id="1494448"/>
    <lineage>
        <taxon>Bacteria</taxon>
        <taxon>Pseudomonadati</taxon>
        <taxon>Pseudomonadota</taxon>
        <taxon>Alphaproteobacteria</taxon>
        <taxon>Hyphomicrobiales</taxon>
        <taxon>Chelatococcaceae</taxon>
        <taxon>Chelatococcus</taxon>
    </lineage>
</organism>
<proteinExistence type="predicted"/>
<dbReference type="AlphaFoldDB" id="A0A916XAA1"/>
<accession>A0A916XAA1</accession>
<comment type="caution">
    <text evidence="1">The sequence shown here is derived from an EMBL/GenBank/DDBJ whole genome shotgun (WGS) entry which is preliminary data.</text>
</comment>